<dbReference type="EMBL" id="JAGHQM010001683">
    <property type="protein sequence ID" value="KAH0552952.1"/>
    <property type="molecule type" value="Genomic_DNA"/>
</dbReference>
<proteinExistence type="predicted"/>
<feature type="compositionally biased region" description="Pro residues" evidence="1">
    <location>
        <begin position="22"/>
        <end position="32"/>
    </location>
</feature>
<dbReference type="Proteomes" id="UP000750711">
    <property type="component" value="Unassembled WGS sequence"/>
</dbReference>
<evidence type="ECO:0000313" key="2">
    <source>
        <dbReference type="EMBL" id="KAH0552952.1"/>
    </source>
</evidence>
<gene>
    <name evidence="2" type="ORF">GP486_006851</name>
</gene>
<dbReference type="AlphaFoldDB" id="A0A9P8IIT1"/>
<reference evidence="2" key="1">
    <citation type="submission" date="2021-03" db="EMBL/GenBank/DDBJ databases">
        <title>Comparative genomics and phylogenomic investigation of the class Geoglossomycetes provide insights into ecological specialization and systematics.</title>
        <authorList>
            <person name="Melie T."/>
            <person name="Pirro S."/>
            <person name="Miller A.N."/>
            <person name="Quandt A."/>
        </authorList>
    </citation>
    <scope>NUCLEOTIDE SEQUENCE</scope>
    <source>
        <strain evidence="2">CAQ_001_2017</strain>
    </source>
</reference>
<organism evidence="2 3">
    <name type="scientific">Trichoglossum hirsutum</name>
    <dbReference type="NCBI Taxonomy" id="265104"/>
    <lineage>
        <taxon>Eukaryota</taxon>
        <taxon>Fungi</taxon>
        <taxon>Dikarya</taxon>
        <taxon>Ascomycota</taxon>
        <taxon>Pezizomycotina</taxon>
        <taxon>Geoglossomycetes</taxon>
        <taxon>Geoglossales</taxon>
        <taxon>Geoglossaceae</taxon>
        <taxon>Trichoglossum</taxon>
    </lineage>
</organism>
<evidence type="ECO:0000313" key="3">
    <source>
        <dbReference type="Proteomes" id="UP000750711"/>
    </source>
</evidence>
<name>A0A9P8IIT1_9PEZI</name>
<protein>
    <submittedName>
        <fullName evidence="2">Uncharacterized protein</fullName>
    </submittedName>
</protein>
<sequence length="64" mass="7491">MRPVLPVLYIPDNIRELSRNDPPSPPANPPPSPRRRPSMEFSRSHTPFNDGDFSQEMWEDKYKP</sequence>
<evidence type="ECO:0000256" key="1">
    <source>
        <dbReference type="SAM" id="MobiDB-lite"/>
    </source>
</evidence>
<comment type="caution">
    <text evidence="2">The sequence shown here is derived from an EMBL/GenBank/DDBJ whole genome shotgun (WGS) entry which is preliminary data.</text>
</comment>
<keyword evidence="3" id="KW-1185">Reference proteome</keyword>
<feature type="non-terminal residue" evidence="2">
    <location>
        <position position="64"/>
    </location>
</feature>
<accession>A0A9P8IIT1</accession>
<feature type="region of interest" description="Disordered" evidence="1">
    <location>
        <begin position="15"/>
        <end position="64"/>
    </location>
</feature>